<gene>
    <name evidence="2" type="ORF">KQI75_13280</name>
</gene>
<feature type="domain" description="Helix-turn-helix" evidence="1">
    <location>
        <begin position="7"/>
        <end position="54"/>
    </location>
</feature>
<accession>A0ABS6EV46</accession>
<dbReference type="NCBIfam" id="TIGR01764">
    <property type="entry name" value="excise"/>
    <property type="match status" value="1"/>
</dbReference>
<name>A0ABS6EV46_9FIRM</name>
<dbReference type="InterPro" id="IPR041657">
    <property type="entry name" value="HTH_17"/>
</dbReference>
<keyword evidence="3" id="KW-1185">Reference proteome</keyword>
<organism evidence="2 3">
    <name type="scientific">Butyricicoccus intestinisimiae</name>
    <dbReference type="NCBI Taxonomy" id="2841509"/>
    <lineage>
        <taxon>Bacteria</taxon>
        <taxon>Bacillati</taxon>
        <taxon>Bacillota</taxon>
        <taxon>Clostridia</taxon>
        <taxon>Eubacteriales</taxon>
        <taxon>Butyricicoccaceae</taxon>
        <taxon>Butyricicoccus</taxon>
    </lineage>
</organism>
<dbReference type="InterPro" id="IPR010093">
    <property type="entry name" value="SinI_DNA-bd"/>
</dbReference>
<dbReference type="Proteomes" id="UP000783588">
    <property type="component" value="Unassembled WGS sequence"/>
</dbReference>
<comment type="caution">
    <text evidence="2">The sequence shown here is derived from an EMBL/GenBank/DDBJ whole genome shotgun (WGS) entry which is preliminary data.</text>
</comment>
<proteinExistence type="predicted"/>
<evidence type="ECO:0000313" key="3">
    <source>
        <dbReference type="Proteomes" id="UP000783588"/>
    </source>
</evidence>
<dbReference type="RefSeq" id="WP_216471314.1">
    <property type="nucleotide sequence ID" value="NZ_JAHLQI010000012.1"/>
</dbReference>
<protein>
    <submittedName>
        <fullName evidence="2">Helix-turn-helix domain-containing protein</fullName>
    </submittedName>
</protein>
<evidence type="ECO:0000259" key="1">
    <source>
        <dbReference type="Pfam" id="PF12728"/>
    </source>
</evidence>
<evidence type="ECO:0000313" key="2">
    <source>
        <dbReference type="EMBL" id="MBU5491571.1"/>
    </source>
</evidence>
<sequence length="55" mass="6282">MNMHQEVYTVQELAELLHIGRNAAYDLVKSGNIRSIRIGKSIRIPRSALEKFLNS</sequence>
<dbReference type="EMBL" id="JAHLQI010000012">
    <property type="protein sequence ID" value="MBU5491571.1"/>
    <property type="molecule type" value="Genomic_DNA"/>
</dbReference>
<dbReference type="Pfam" id="PF12728">
    <property type="entry name" value="HTH_17"/>
    <property type="match status" value="1"/>
</dbReference>
<reference evidence="2 3" key="1">
    <citation type="submission" date="2021-06" db="EMBL/GenBank/DDBJ databases">
        <authorList>
            <person name="Sun Q."/>
            <person name="Li D."/>
        </authorList>
    </citation>
    <scope>NUCLEOTIDE SEQUENCE [LARGE SCALE GENOMIC DNA]</scope>
    <source>
        <strain evidence="2 3">MSJd-7</strain>
    </source>
</reference>